<feature type="domain" description="THUMP" evidence="2">
    <location>
        <begin position="58"/>
        <end position="164"/>
    </location>
</feature>
<accession>A0A3G3IIG1</accession>
<evidence type="ECO:0000259" key="2">
    <source>
        <dbReference type="PROSITE" id="PS51165"/>
    </source>
</evidence>
<evidence type="ECO:0000313" key="3">
    <source>
        <dbReference type="EMBL" id="AYQ55633.1"/>
    </source>
</evidence>
<dbReference type="PANTHER" id="PTHR43209:SF1">
    <property type="entry name" value="TRNA SULFURTRANSFERASE"/>
    <property type="match status" value="1"/>
</dbReference>
<proteinExistence type="predicted"/>
<dbReference type="Pfam" id="PF22025">
    <property type="entry name" value="ThiI_fer"/>
    <property type="match status" value="1"/>
</dbReference>
<dbReference type="PROSITE" id="PS51165">
    <property type="entry name" value="THUMP"/>
    <property type="match status" value="1"/>
</dbReference>
<name>A0A3G3IIG1_9ARCH</name>
<dbReference type="GO" id="GO:0052837">
    <property type="term" value="P:thiazole biosynthetic process"/>
    <property type="evidence" value="ECO:0007669"/>
    <property type="project" value="TreeGrafter"/>
</dbReference>
<keyword evidence="1" id="KW-0694">RNA-binding</keyword>
<dbReference type="Pfam" id="PF02926">
    <property type="entry name" value="THUMP"/>
    <property type="match status" value="1"/>
</dbReference>
<dbReference type="GO" id="GO:0005829">
    <property type="term" value="C:cytosol"/>
    <property type="evidence" value="ECO:0007669"/>
    <property type="project" value="TreeGrafter"/>
</dbReference>
<dbReference type="PANTHER" id="PTHR43209">
    <property type="entry name" value="TRNA SULFURTRANSFERASE"/>
    <property type="match status" value="1"/>
</dbReference>
<reference evidence="3 4" key="1">
    <citation type="submission" date="2016-10" db="EMBL/GenBank/DDBJ databases">
        <title>Complete genome of the TMA-utilizing, human hosted archaeon Methanomethylophilus alvus Gen. nov, sp. nov., strain Mx-05, derived from a pure culture.</title>
        <authorList>
            <person name="Brugere J.-F."/>
            <person name="Ben Hania W."/>
            <person name="Chaudhary P.P."/>
            <person name="Gaci N."/>
            <person name="Borrel G."/>
            <person name="Cao Van Tuat L."/>
            <person name="Fardeau M.-L."/>
            <person name="Harris H.M.B."/>
            <person name="O'Toole P.W."/>
            <person name="Ollivier B."/>
        </authorList>
    </citation>
    <scope>NUCLEOTIDE SEQUENCE [LARGE SCALE GENOMIC DNA]</scope>
    <source>
        <strain evidence="3 4">Mx-05</strain>
    </source>
</reference>
<dbReference type="GO" id="GO:0002937">
    <property type="term" value="P:tRNA 4-thiouridine biosynthesis"/>
    <property type="evidence" value="ECO:0007669"/>
    <property type="project" value="TreeGrafter"/>
</dbReference>
<dbReference type="OMA" id="LAAWMMM"/>
<dbReference type="Proteomes" id="UP000273278">
    <property type="component" value="Chromosome"/>
</dbReference>
<dbReference type="InterPro" id="IPR049962">
    <property type="entry name" value="THUMP_ThiI"/>
</dbReference>
<dbReference type="InterPro" id="IPR004114">
    <property type="entry name" value="THUMP_dom"/>
</dbReference>
<evidence type="ECO:0000256" key="1">
    <source>
        <dbReference type="PROSITE-ProRule" id="PRU00529"/>
    </source>
</evidence>
<dbReference type="RefSeq" id="WP_015505414.1">
    <property type="nucleotide sequence ID" value="NZ_CAYARL010000009.1"/>
</dbReference>
<evidence type="ECO:0000313" key="4">
    <source>
        <dbReference type="Proteomes" id="UP000273278"/>
    </source>
</evidence>
<organism evidence="3 4">
    <name type="scientific">Methanomethylophilus alvi</name>
    <dbReference type="NCBI Taxonomy" id="1291540"/>
    <lineage>
        <taxon>Archaea</taxon>
        <taxon>Methanobacteriati</taxon>
        <taxon>Thermoplasmatota</taxon>
        <taxon>Thermoplasmata</taxon>
        <taxon>Methanomassiliicoccales</taxon>
        <taxon>Methanomethylophilaceae</taxon>
        <taxon>Methanomethylophilus</taxon>
    </lineage>
</organism>
<dbReference type="GeneID" id="41322297"/>
<dbReference type="GO" id="GO:0003723">
    <property type="term" value="F:RNA binding"/>
    <property type="evidence" value="ECO:0007669"/>
    <property type="project" value="UniProtKB-UniRule"/>
</dbReference>
<sequence length="287" mass="32309">MAVLLIRYSEIGLKGTAVRIRWENRMKDNLMQMLEHDMVEALVTKGEARFYIETSDLDKAIRSVRKVFGVASISIAETCPSDAESICSALAEYSKSRMVKGKTYAVKARREGSQPFTSMDIARMVGDAIWNANLDKDPHVNLSAPDITFWVEVRPKQTYYFQEYIYSHAGLPLGTQGRVVAEVRDDRGLLSAWLMMKRGCKVFVDGDYCLDILSEYDPHLRTIEDGKIPDRTLGFVKGYSVDDIEGFDQSEYDLPVYFPTVGMTDEDVAERVAAIRAEAEASPSRSV</sequence>
<dbReference type="InterPro" id="IPR050102">
    <property type="entry name" value="tRNA_sulfurtransferase_ThiI"/>
</dbReference>
<dbReference type="SUPFAM" id="SSF143437">
    <property type="entry name" value="THUMP domain-like"/>
    <property type="match status" value="1"/>
</dbReference>
<dbReference type="InterPro" id="IPR054173">
    <property type="entry name" value="ThiI_fer"/>
</dbReference>
<protein>
    <recommendedName>
        <fullName evidence="2">THUMP domain-containing protein</fullName>
    </recommendedName>
</protein>
<dbReference type="EMBL" id="CP017686">
    <property type="protein sequence ID" value="AYQ55633.1"/>
    <property type="molecule type" value="Genomic_DNA"/>
</dbReference>
<gene>
    <name evidence="3" type="ORF">BKD89_07490</name>
</gene>
<dbReference type="CDD" id="cd11716">
    <property type="entry name" value="THUMP_ThiI"/>
    <property type="match status" value="1"/>
</dbReference>
<dbReference type="AlphaFoldDB" id="A0A3G3IIG1"/>
<dbReference type="SMART" id="SM00981">
    <property type="entry name" value="THUMP"/>
    <property type="match status" value="1"/>
</dbReference>
<dbReference type="Gene3D" id="3.30.2130.30">
    <property type="match status" value="1"/>
</dbReference>